<sequence length="134" mass="16182">MLERKYKFYLSYENSLCTDYITEKFFRALNYYIVPVVLGSGNYDFVAPPHSFIDVRDFRSELELAKYLLYLDKNHTAYMEYFRWKEDYFALDDMSWFSFAINFCGLCEKLHIDSRPKVYQNLGQWFINKAKCKG</sequence>
<keyword evidence="10" id="KW-1185">Reference proteome</keyword>
<comment type="subcellular location">
    <subcellularLocation>
        <location evidence="1">Golgi apparatus membrane</location>
        <topology evidence="1">Single-pass type II membrane protein</topology>
    </subcellularLocation>
    <subcellularLocation>
        <location evidence="7">Golgi apparatus</location>
        <location evidence="7">Golgi stack membrane</location>
        <topology evidence="7">Single-pass type II membrane protein</topology>
    </subcellularLocation>
</comment>
<evidence type="ECO:0000256" key="5">
    <source>
        <dbReference type="ARBA" id="ARBA00022679"/>
    </source>
</evidence>
<keyword evidence="7" id="KW-0472">Membrane</keyword>
<reference evidence="9 10" key="1">
    <citation type="journal article" date="2019" name="PLoS Biol.">
        <title>Sex chromosomes control vertical transmission of feminizing Wolbachia symbionts in an isopod.</title>
        <authorList>
            <person name="Becking T."/>
            <person name="Chebbi M.A."/>
            <person name="Giraud I."/>
            <person name="Moumen B."/>
            <person name="Laverre T."/>
            <person name="Caubet Y."/>
            <person name="Peccoud J."/>
            <person name="Gilbert C."/>
            <person name="Cordaux R."/>
        </authorList>
    </citation>
    <scope>NUCLEOTIDE SEQUENCE [LARGE SCALE GENOMIC DNA]</scope>
    <source>
        <strain evidence="9">ANa2</strain>
        <tissue evidence="9">Whole body excluding digestive tract and cuticle</tissue>
    </source>
</reference>
<protein>
    <recommendedName>
        <fullName evidence="7">Fucosyltransferase</fullName>
        <ecNumber evidence="7">2.4.1.-</ecNumber>
    </recommendedName>
</protein>
<evidence type="ECO:0000313" key="10">
    <source>
        <dbReference type="Proteomes" id="UP000326759"/>
    </source>
</evidence>
<dbReference type="GO" id="GO:0000139">
    <property type="term" value="C:Golgi membrane"/>
    <property type="evidence" value="ECO:0007669"/>
    <property type="project" value="UniProtKB-SubCell"/>
</dbReference>
<dbReference type="InterPro" id="IPR055270">
    <property type="entry name" value="Glyco_tran_10_C"/>
</dbReference>
<proteinExistence type="inferred from homology"/>
<organism evidence="9 10">
    <name type="scientific">Armadillidium nasatum</name>
    <dbReference type="NCBI Taxonomy" id="96803"/>
    <lineage>
        <taxon>Eukaryota</taxon>
        <taxon>Metazoa</taxon>
        <taxon>Ecdysozoa</taxon>
        <taxon>Arthropoda</taxon>
        <taxon>Crustacea</taxon>
        <taxon>Multicrustacea</taxon>
        <taxon>Malacostraca</taxon>
        <taxon>Eumalacostraca</taxon>
        <taxon>Peracarida</taxon>
        <taxon>Isopoda</taxon>
        <taxon>Oniscidea</taxon>
        <taxon>Crinocheta</taxon>
        <taxon>Armadillidiidae</taxon>
        <taxon>Armadillidium</taxon>
    </lineage>
</organism>
<comment type="similarity">
    <text evidence="3 7">Belongs to the glycosyltransferase 10 family.</text>
</comment>
<evidence type="ECO:0000313" key="9">
    <source>
        <dbReference type="EMBL" id="KAB7494954.1"/>
    </source>
</evidence>
<name>A0A5N5SLH8_9CRUS</name>
<evidence type="ECO:0000256" key="2">
    <source>
        <dbReference type="ARBA" id="ARBA00004922"/>
    </source>
</evidence>
<dbReference type="PANTHER" id="PTHR48438">
    <property type="entry name" value="ALPHA-(1,3)-FUCOSYLTRANSFERASE C-RELATED"/>
    <property type="match status" value="1"/>
</dbReference>
<dbReference type="Pfam" id="PF00852">
    <property type="entry name" value="Glyco_transf_10"/>
    <property type="match status" value="1"/>
</dbReference>
<dbReference type="InterPro" id="IPR038577">
    <property type="entry name" value="GT10-like_C_sf"/>
</dbReference>
<accession>A0A5N5SLH8</accession>
<keyword evidence="7" id="KW-0812">Transmembrane</keyword>
<keyword evidence="6 7" id="KW-0333">Golgi apparatus</keyword>
<dbReference type="EMBL" id="SEYY01023296">
    <property type="protein sequence ID" value="KAB7494954.1"/>
    <property type="molecule type" value="Genomic_DNA"/>
</dbReference>
<dbReference type="Proteomes" id="UP000326759">
    <property type="component" value="Unassembled WGS sequence"/>
</dbReference>
<keyword evidence="5 7" id="KW-0808">Transferase</keyword>
<evidence type="ECO:0000256" key="1">
    <source>
        <dbReference type="ARBA" id="ARBA00004323"/>
    </source>
</evidence>
<dbReference type="PANTHER" id="PTHR48438:SF1">
    <property type="entry name" value="ALPHA-(1,3)-FUCOSYLTRANSFERASE C-RELATED"/>
    <property type="match status" value="1"/>
</dbReference>
<evidence type="ECO:0000256" key="3">
    <source>
        <dbReference type="ARBA" id="ARBA00008919"/>
    </source>
</evidence>
<dbReference type="OrthoDB" id="427096at2759"/>
<dbReference type="EC" id="2.4.1.-" evidence="7"/>
<evidence type="ECO:0000256" key="6">
    <source>
        <dbReference type="ARBA" id="ARBA00023034"/>
    </source>
</evidence>
<evidence type="ECO:0000259" key="8">
    <source>
        <dbReference type="Pfam" id="PF00852"/>
    </source>
</evidence>
<comment type="caution">
    <text evidence="9">The sequence shown here is derived from an EMBL/GenBank/DDBJ whole genome shotgun (WGS) entry which is preliminary data.</text>
</comment>
<comment type="pathway">
    <text evidence="2">Protein modification; protein glycosylation.</text>
</comment>
<dbReference type="UniPathway" id="UPA00378"/>
<dbReference type="SUPFAM" id="SSF53756">
    <property type="entry name" value="UDP-Glycosyltransferase/glycogen phosphorylase"/>
    <property type="match status" value="1"/>
</dbReference>
<feature type="domain" description="Fucosyltransferase C-terminal" evidence="8">
    <location>
        <begin position="2"/>
        <end position="125"/>
    </location>
</feature>
<evidence type="ECO:0000256" key="7">
    <source>
        <dbReference type="RuleBase" id="RU003832"/>
    </source>
</evidence>
<keyword evidence="4 7" id="KW-0328">Glycosyltransferase</keyword>
<dbReference type="Gene3D" id="3.40.50.11660">
    <property type="entry name" value="Glycosyl transferase family 10, C-terminal domain"/>
    <property type="match status" value="1"/>
</dbReference>
<evidence type="ECO:0000256" key="4">
    <source>
        <dbReference type="ARBA" id="ARBA00022676"/>
    </source>
</evidence>
<dbReference type="AlphaFoldDB" id="A0A5N5SLH8"/>
<dbReference type="InterPro" id="IPR001503">
    <property type="entry name" value="Glyco_trans_10"/>
</dbReference>
<gene>
    <name evidence="9" type="primary">FUT5</name>
    <name evidence="9" type="ORF">Anas_01604</name>
</gene>
<dbReference type="GO" id="GO:0032580">
    <property type="term" value="C:Golgi cisterna membrane"/>
    <property type="evidence" value="ECO:0007669"/>
    <property type="project" value="UniProtKB-SubCell"/>
</dbReference>
<dbReference type="GO" id="GO:0008417">
    <property type="term" value="F:fucosyltransferase activity"/>
    <property type="evidence" value="ECO:0007669"/>
    <property type="project" value="InterPro"/>
</dbReference>